<dbReference type="Proteomes" id="UP000068382">
    <property type="component" value="Unassembled WGS sequence"/>
</dbReference>
<protein>
    <recommendedName>
        <fullName evidence="2">ABC-type transport auxiliary lipoprotein component domain-containing protein</fullName>
    </recommendedName>
</protein>
<proteinExistence type="predicted"/>
<feature type="signal peptide" evidence="1">
    <location>
        <begin position="1"/>
        <end position="18"/>
    </location>
</feature>
<dbReference type="EMBL" id="LPUY01000054">
    <property type="protein sequence ID" value="KUP93276.1"/>
    <property type="molecule type" value="Genomic_DNA"/>
</dbReference>
<sequence length="190" mass="20507">MKLPLNLVALTLAGALLAACTSDPDLYVVPKTDPVEQLRISYNSVALREVSMPTYAASQEIQVADEAGKLTTTPNSLWADEGDRAVTLHLVRALSEVTAARVASDPWPFLNRPEVTLDVRFEEFVAATNGTFTLRGMYFVAPEDVNRADRARSFEISETYSAAEGIPAIAAARAAALGKLARDIATRGLR</sequence>
<feature type="chain" id="PRO_5007288687" description="ABC-type transport auxiliary lipoprotein component domain-containing protein" evidence="1">
    <location>
        <begin position="19"/>
        <end position="190"/>
    </location>
</feature>
<accession>A0A132BYM4</accession>
<comment type="caution">
    <text evidence="3">The sequence shown here is derived from an EMBL/GenBank/DDBJ whole genome shotgun (WGS) entry which is preliminary data.</text>
</comment>
<dbReference type="RefSeq" id="WP_068242186.1">
    <property type="nucleotide sequence ID" value="NZ_LPUY01000054.1"/>
</dbReference>
<dbReference type="SUPFAM" id="SSF159594">
    <property type="entry name" value="XCC0632-like"/>
    <property type="match status" value="1"/>
</dbReference>
<evidence type="ECO:0000259" key="2">
    <source>
        <dbReference type="Pfam" id="PF03886"/>
    </source>
</evidence>
<gene>
    <name evidence="3" type="ORF">TRIHO_17720</name>
</gene>
<evidence type="ECO:0000313" key="4">
    <source>
        <dbReference type="Proteomes" id="UP000068382"/>
    </source>
</evidence>
<dbReference type="PROSITE" id="PS51257">
    <property type="entry name" value="PROKAR_LIPOPROTEIN"/>
    <property type="match status" value="1"/>
</dbReference>
<feature type="domain" description="ABC-type transport auxiliary lipoprotein component" evidence="2">
    <location>
        <begin position="33"/>
        <end position="185"/>
    </location>
</feature>
<keyword evidence="1" id="KW-0732">Signal</keyword>
<dbReference type="InterPro" id="IPR005586">
    <property type="entry name" value="ABC_trans_aux"/>
</dbReference>
<dbReference type="OrthoDB" id="7858211at2"/>
<evidence type="ECO:0000313" key="3">
    <source>
        <dbReference type="EMBL" id="KUP93276.1"/>
    </source>
</evidence>
<evidence type="ECO:0000256" key="1">
    <source>
        <dbReference type="SAM" id="SignalP"/>
    </source>
</evidence>
<dbReference type="Gene3D" id="3.40.50.10610">
    <property type="entry name" value="ABC-type transport auxiliary lipoprotein component"/>
    <property type="match status" value="1"/>
</dbReference>
<organism evidence="3 4">
    <name type="scientific">Tritonibacter horizontis</name>
    <dbReference type="NCBI Taxonomy" id="1768241"/>
    <lineage>
        <taxon>Bacteria</taxon>
        <taxon>Pseudomonadati</taxon>
        <taxon>Pseudomonadota</taxon>
        <taxon>Alphaproteobacteria</taxon>
        <taxon>Rhodobacterales</taxon>
        <taxon>Paracoccaceae</taxon>
        <taxon>Tritonibacter</taxon>
    </lineage>
</organism>
<dbReference type="Pfam" id="PF03886">
    <property type="entry name" value="ABC_trans_aux"/>
    <property type="match status" value="1"/>
</dbReference>
<name>A0A132BYM4_9RHOB</name>
<dbReference type="AlphaFoldDB" id="A0A132BYM4"/>
<keyword evidence="4" id="KW-1185">Reference proteome</keyword>
<reference evidence="3 4" key="1">
    <citation type="submission" date="2015-12" db="EMBL/GenBank/DDBJ databases">
        <title>Genome sequence of the marine Rhodobacteraceae strain O3.65, Candidatus Tritonibacter horizontis.</title>
        <authorList>
            <person name="Poehlein A."/>
            <person name="Giebel H.A."/>
            <person name="Voget S."/>
            <person name="Brinkhoff T."/>
        </authorList>
    </citation>
    <scope>NUCLEOTIDE SEQUENCE [LARGE SCALE GENOMIC DNA]</scope>
    <source>
        <strain evidence="3 4">O3.65</strain>
    </source>
</reference>